<comment type="caution">
    <text evidence="1">The sequence shown here is derived from an EMBL/GenBank/DDBJ whole genome shotgun (WGS) entry which is preliminary data.</text>
</comment>
<dbReference type="RefSeq" id="WP_124763194.1">
    <property type="nucleotide sequence ID" value="NZ_JAFBDY010000002.1"/>
</dbReference>
<gene>
    <name evidence="1" type="ORF">EBB45_04830</name>
</gene>
<dbReference type="Proteomes" id="UP000274033">
    <property type="component" value="Unassembled WGS sequence"/>
</dbReference>
<organism evidence="1 2">
    <name type="scientific">Lysinibacillus composti</name>
    <dbReference type="NCBI Taxonomy" id="720633"/>
    <lineage>
        <taxon>Bacteria</taxon>
        <taxon>Bacillati</taxon>
        <taxon>Bacillota</taxon>
        <taxon>Bacilli</taxon>
        <taxon>Bacillales</taxon>
        <taxon>Bacillaceae</taxon>
        <taxon>Lysinibacillus</taxon>
    </lineage>
</organism>
<evidence type="ECO:0000313" key="1">
    <source>
        <dbReference type="EMBL" id="RQW75945.1"/>
    </source>
</evidence>
<name>A0A3N9UJ12_9BACI</name>
<accession>A0A3N9UJ12</accession>
<protein>
    <submittedName>
        <fullName evidence="1">Uncharacterized protein</fullName>
    </submittedName>
</protein>
<keyword evidence="2" id="KW-1185">Reference proteome</keyword>
<proteinExistence type="predicted"/>
<reference evidence="1 2" key="1">
    <citation type="journal article" date="2013" name="J. Microbiol.">
        <title>Lysinibacillus chungkukjangi sp. nov., isolated from Chungkukjang, Korean fermented soybean food.</title>
        <authorList>
            <person name="Kim S.J."/>
            <person name="Jang Y.H."/>
            <person name="Hamada M."/>
            <person name="Ahn J.H."/>
            <person name="Weon H.Y."/>
            <person name="Suzuki K."/>
            <person name="Whang K.S."/>
            <person name="Kwon S.W."/>
        </authorList>
    </citation>
    <scope>NUCLEOTIDE SEQUENCE [LARGE SCALE GENOMIC DNA]</scope>
    <source>
        <strain evidence="1 2">MCCC 1A12701</strain>
    </source>
</reference>
<sequence length="145" mass="16836">MKLIEFKVAEISESSEKIILKFEPKAVLLANEADVEFYNVKEFQIKVKETNGEHYLITKDFDLMMAPCLYHNAPTVSFNIMSLAKIDTFKRLVLNEVIEYKKNRAGQDMTSLFICLEDMNKQHAIDLALDKRDFEALRKLVPQCK</sequence>
<dbReference type="AlphaFoldDB" id="A0A3N9UJ12"/>
<dbReference type="EMBL" id="RRCT01000002">
    <property type="protein sequence ID" value="RQW75945.1"/>
    <property type="molecule type" value="Genomic_DNA"/>
</dbReference>
<evidence type="ECO:0000313" key="2">
    <source>
        <dbReference type="Proteomes" id="UP000274033"/>
    </source>
</evidence>
<dbReference type="OrthoDB" id="2930704at2"/>